<organism evidence="1 2">
    <name type="scientific">Gracilibacillus pellucidus</name>
    <dbReference type="NCBI Taxonomy" id="3095368"/>
    <lineage>
        <taxon>Bacteria</taxon>
        <taxon>Bacillati</taxon>
        <taxon>Bacillota</taxon>
        <taxon>Bacilli</taxon>
        <taxon>Bacillales</taxon>
        <taxon>Bacillaceae</taxon>
        <taxon>Gracilibacillus</taxon>
    </lineage>
</organism>
<evidence type="ECO:0000313" key="2">
    <source>
        <dbReference type="Proteomes" id="UP001277972"/>
    </source>
</evidence>
<sequence>MAYKLITSIFVVLILTSCGTEKYSGDFSYQVEDFSYTSQAGETLSKSDLDGQFWIANMIFTNCTSICPPMTANMARLQGLLDDAGIDAQLVSFSVDPTNDTPEILQEYIEERGGNFDNWHALTGYSDDDIKQFANQSFKAFVENPDNSDQVIHVSKFYLVSPEGNTIKSYDGEKAADMTKIVEDIQAMN</sequence>
<accession>A0ACC6M1P9</accession>
<proteinExistence type="predicted"/>
<protein>
    <submittedName>
        <fullName evidence="1">SCO family protein</fullName>
    </submittedName>
</protein>
<name>A0ACC6M1P9_9BACI</name>
<gene>
    <name evidence="1" type="ORF">SH601_02600</name>
</gene>
<keyword evidence="2" id="KW-1185">Reference proteome</keyword>
<comment type="caution">
    <text evidence="1">The sequence shown here is derived from an EMBL/GenBank/DDBJ whole genome shotgun (WGS) entry which is preliminary data.</text>
</comment>
<dbReference type="EMBL" id="JAWZSR010000001">
    <property type="protein sequence ID" value="MDX8044865.1"/>
    <property type="molecule type" value="Genomic_DNA"/>
</dbReference>
<evidence type="ECO:0000313" key="1">
    <source>
        <dbReference type="EMBL" id="MDX8044865.1"/>
    </source>
</evidence>
<dbReference type="Proteomes" id="UP001277972">
    <property type="component" value="Unassembled WGS sequence"/>
</dbReference>
<reference evidence="1" key="1">
    <citation type="submission" date="2023-11" db="EMBL/GenBank/DDBJ databases">
        <title>Gracilibacillus pellucida a moderately halophilic bacterium isolated from saline soil in Xinjiang province.</title>
        <authorList>
            <person name="Zhang Z."/>
            <person name="Tan F."/>
            <person name="Wang Y."/>
            <person name="Xia M."/>
        </authorList>
    </citation>
    <scope>NUCLEOTIDE SEQUENCE</scope>
    <source>
        <strain evidence="1">S3-1-1</strain>
    </source>
</reference>